<name>A0ABU3D7K8_9FLAO</name>
<organism evidence="2 3">
    <name type="scientific">Autumnicola musiva</name>
    <dbReference type="NCBI Taxonomy" id="3075589"/>
    <lineage>
        <taxon>Bacteria</taxon>
        <taxon>Pseudomonadati</taxon>
        <taxon>Bacteroidota</taxon>
        <taxon>Flavobacteriia</taxon>
        <taxon>Flavobacteriales</taxon>
        <taxon>Flavobacteriaceae</taxon>
        <taxon>Autumnicola</taxon>
    </lineage>
</organism>
<dbReference type="RefSeq" id="WP_311503859.1">
    <property type="nucleotide sequence ID" value="NZ_JAVRHK010000009.1"/>
</dbReference>
<protein>
    <submittedName>
        <fullName evidence="2">Uncharacterized protein</fullName>
    </submittedName>
</protein>
<feature type="transmembrane region" description="Helical" evidence="1">
    <location>
        <begin position="78"/>
        <end position="96"/>
    </location>
</feature>
<sequence>MNTVVLIFTGPAAATATYLANHYFKMGAVRASALLSLAVGLTFYSLPQFFPTYLVKHIPLVFMGASFIGMVSRKVMPSYYQIGLSGIVFSLIYLNSSRFFTGFGGALGTTACIAVLVSLGLHFLIKRKW</sequence>
<keyword evidence="3" id="KW-1185">Reference proteome</keyword>
<feature type="transmembrane region" description="Helical" evidence="1">
    <location>
        <begin position="102"/>
        <end position="125"/>
    </location>
</feature>
<keyword evidence="1" id="KW-1133">Transmembrane helix</keyword>
<gene>
    <name evidence="2" type="ORF">RM539_13085</name>
</gene>
<dbReference type="EMBL" id="JAVRHK010000009">
    <property type="protein sequence ID" value="MDT0677515.1"/>
    <property type="molecule type" value="Genomic_DNA"/>
</dbReference>
<evidence type="ECO:0000256" key="1">
    <source>
        <dbReference type="SAM" id="Phobius"/>
    </source>
</evidence>
<dbReference type="Proteomes" id="UP001262582">
    <property type="component" value="Unassembled WGS sequence"/>
</dbReference>
<accession>A0ABU3D7K8</accession>
<evidence type="ECO:0000313" key="2">
    <source>
        <dbReference type="EMBL" id="MDT0677515.1"/>
    </source>
</evidence>
<keyword evidence="1" id="KW-0472">Membrane</keyword>
<reference evidence="2 3" key="1">
    <citation type="submission" date="2023-09" db="EMBL/GenBank/DDBJ databases">
        <authorList>
            <person name="Rey-Velasco X."/>
        </authorList>
    </citation>
    <scope>NUCLEOTIDE SEQUENCE [LARGE SCALE GENOMIC DNA]</scope>
    <source>
        <strain evidence="2 3">F117</strain>
    </source>
</reference>
<evidence type="ECO:0000313" key="3">
    <source>
        <dbReference type="Proteomes" id="UP001262582"/>
    </source>
</evidence>
<comment type="caution">
    <text evidence="2">The sequence shown here is derived from an EMBL/GenBank/DDBJ whole genome shotgun (WGS) entry which is preliminary data.</text>
</comment>
<keyword evidence="1" id="KW-0812">Transmembrane</keyword>
<feature type="transmembrane region" description="Helical" evidence="1">
    <location>
        <begin position="28"/>
        <end position="47"/>
    </location>
</feature>
<proteinExistence type="predicted"/>